<dbReference type="Proteomes" id="UP000248330">
    <property type="component" value="Unassembled WGS sequence"/>
</dbReference>
<comment type="similarity">
    <text evidence="1">Belongs to the AHA1 family.</text>
</comment>
<feature type="domain" description="Activator of Hsp90 ATPase homologue 1/2-like C-terminal" evidence="2">
    <location>
        <begin position="18"/>
        <end position="139"/>
    </location>
</feature>
<evidence type="ECO:0000313" key="4">
    <source>
        <dbReference type="Proteomes" id="UP000248330"/>
    </source>
</evidence>
<sequence>MAEQPGTEDAVFKIFIEADIERVWHELTKTGEAQGAVFNAWLHTTGLKTGERMQMRTGTGKHVIVDGDIVTFEPPYRYAHTHRFTQYDDPPCTVSYELRPVGSGVEVTLRVTGMPTGTRTAKSMTSGGTTILASLKAICETGRPSLGTRLMYWMFDHLEFVLPARTRSEHWPLNRRQ</sequence>
<dbReference type="EMBL" id="QICN01000006">
    <property type="protein sequence ID" value="PXV67145.1"/>
    <property type="molecule type" value="Genomic_DNA"/>
</dbReference>
<evidence type="ECO:0000256" key="1">
    <source>
        <dbReference type="ARBA" id="ARBA00006817"/>
    </source>
</evidence>
<dbReference type="Pfam" id="PF08327">
    <property type="entry name" value="AHSA1"/>
    <property type="match status" value="1"/>
</dbReference>
<evidence type="ECO:0000313" key="3">
    <source>
        <dbReference type="EMBL" id="PXV67145.1"/>
    </source>
</evidence>
<reference evidence="3 4" key="1">
    <citation type="submission" date="2018-04" db="EMBL/GenBank/DDBJ databases">
        <title>Genomic Encyclopedia of Type Strains, Phase IV (KMG-IV): sequencing the most valuable type-strain genomes for metagenomic binning, comparative biology and taxonomic classification.</title>
        <authorList>
            <person name="Goeker M."/>
        </authorList>
    </citation>
    <scope>NUCLEOTIDE SEQUENCE [LARGE SCALE GENOMIC DNA]</scope>
    <source>
        <strain evidence="3 4">DSM 104150</strain>
    </source>
</reference>
<dbReference type="RefSeq" id="WP_110265462.1">
    <property type="nucleotide sequence ID" value="NZ_CAWNXA010000006.1"/>
</dbReference>
<dbReference type="InterPro" id="IPR023393">
    <property type="entry name" value="START-like_dom_sf"/>
</dbReference>
<proteinExistence type="inferred from homology"/>
<organism evidence="3 4">
    <name type="scientific">Sinimarinibacterium flocculans</name>
    <dbReference type="NCBI Taxonomy" id="985250"/>
    <lineage>
        <taxon>Bacteria</taxon>
        <taxon>Pseudomonadati</taxon>
        <taxon>Pseudomonadota</taxon>
        <taxon>Gammaproteobacteria</taxon>
        <taxon>Nevskiales</taxon>
        <taxon>Nevskiaceae</taxon>
        <taxon>Sinimarinibacterium</taxon>
    </lineage>
</organism>
<evidence type="ECO:0000259" key="2">
    <source>
        <dbReference type="Pfam" id="PF08327"/>
    </source>
</evidence>
<protein>
    <submittedName>
        <fullName evidence="3">Activator of Hsp90 ATPase-like protein</fullName>
    </submittedName>
</protein>
<gene>
    <name evidence="3" type="ORF">C8D93_106122</name>
</gene>
<name>A0A318EBL9_9GAMM</name>
<dbReference type="OrthoDB" id="9800600at2"/>
<accession>A0A318EBL9</accession>
<dbReference type="AlphaFoldDB" id="A0A318EBL9"/>
<dbReference type="SUPFAM" id="SSF55961">
    <property type="entry name" value="Bet v1-like"/>
    <property type="match status" value="1"/>
</dbReference>
<dbReference type="Gene3D" id="3.30.530.20">
    <property type="match status" value="1"/>
</dbReference>
<keyword evidence="4" id="KW-1185">Reference proteome</keyword>
<comment type="caution">
    <text evidence="3">The sequence shown here is derived from an EMBL/GenBank/DDBJ whole genome shotgun (WGS) entry which is preliminary data.</text>
</comment>
<dbReference type="InterPro" id="IPR013538">
    <property type="entry name" value="ASHA1/2-like_C"/>
</dbReference>